<name>A0ABX0LWF6_9BURK</name>
<dbReference type="InterPro" id="IPR036271">
    <property type="entry name" value="Tet_transcr_reg_TetR-rel_C_sf"/>
</dbReference>
<evidence type="ECO:0000259" key="6">
    <source>
        <dbReference type="PROSITE" id="PS50977"/>
    </source>
</evidence>
<keyword evidence="2" id="KW-0805">Transcription regulation</keyword>
<dbReference type="InterPro" id="IPR009057">
    <property type="entry name" value="Homeodomain-like_sf"/>
</dbReference>
<dbReference type="Proteomes" id="UP000785613">
    <property type="component" value="Unassembled WGS sequence"/>
</dbReference>
<evidence type="ECO:0000313" key="8">
    <source>
        <dbReference type="Proteomes" id="UP000785613"/>
    </source>
</evidence>
<dbReference type="PANTHER" id="PTHR47506">
    <property type="entry name" value="TRANSCRIPTIONAL REGULATORY PROTEIN"/>
    <property type="match status" value="1"/>
</dbReference>
<evidence type="ECO:0000313" key="7">
    <source>
        <dbReference type="EMBL" id="NHZ36202.1"/>
    </source>
</evidence>
<proteinExistence type="predicted"/>
<dbReference type="InterPro" id="IPR023772">
    <property type="entry name" value="DNA-bd_HTH_TetR-type_CS"/>
</dbReference>
<organism evidence="7 8">
    <name type="scientific">Massilia rubra</name>
    <dbReference type="NCBI Taxonomy" id="2607910"/>
    <lineage>
        <taxon>Bacteria</taxon>
        <taxon>Pseudomonadati</taxon>
        <taxon>Pseudomonadota</taxon>
        <taxon>Betaproteobacteria</taxon>
        <taxon>Burkholderiales</taxon>
        <taxon>Oxalobacteraceae</taxon>
        <taxon>Telluria group</taxon>
        <taxon>Massilia</taxon>
    </lineage>
</organism>
<evidence type="ECO:0000256" key="5">
    <source>
        <dbReference type="PROSITE-ProRule" id="PRU00335"/>
    </source>
</evidence>
<dbReference type="PROSITE" id="PS50977">
    <property type="entry name" value="HTH_TETR_2"/>
    <property type="match status" value="1"/>
</dbReference>
<dbReference type="PROSITE" id="PS01081">
    <property type="entry name" value="HTH_TETR_1"/>
    <property type="match status" value="1"/>
</dbReference>
<evidence type="ECO:0000256" key="4">
    <source>
        <dbReference type="ARBA" id="ARBA00023163"/>
    </source>
</evidence>
<evidence type="ECO:0000256" key="3">
    <source>
        <dbReference type="ARBA" id="ARBA00023125"/>
    </source>
</evidence>
<evidence type="ECO:0000256" key="2">
    <source>
        <dbReference type="ARBA" id="ARBA00023015"/>
    </source>
</evidence>
<sequence>MSRKPNSEQRRAQIVQALMDTMAEHGYEKATILLIARRAQLTPGLLHYHFHSKAEILLALVQALAGAARQRYLALAHKATNADERLAAYVEARLGLGEGADAGAVAAWVVIGAEAVRQSEVRAAYQHAVDTEMALLRELLSASLAAQRKSTANVEALAAALLALMEGTFQLASAAPDSMPVGYAAPLAMQLVRRFIDAEPPTGC</sequence>
<protein>
    <submittedName>
        <fullName evidence="7">TetR family transcriptional regulator</fullName>
    </submittedName>
</protein>
<dbReference type="SUPFAM" id="SSF46689">
    <property type="entry name" value="Homeodomain-like"/>
    <property type="match status" value="1"/>
</dbReference>
<dbReference type="Pfam" id="PF00440">
    <property type="entry name" value="TetR_N"/>
    <property type="match status" value="1"/>
</dbReference>
<dbReference type="RefSeq" id="WP_167228066.1">
    <property type="nucleotide sequence ID" value="NZ_VUYU01000016.1"/>
</dbReference>
<gene>
    <name evidence="7" type="ORF">F0185_21775</name>
</gene>
<dbReference type="InterPro" id="IPR001647">
    <property type="entry name" value="HTH_TetR"/>
</dbReference>
<feature type="DNA-binding region" description="H-T-H motif" evidence="5">
    <location>
        <begin position="31"/>
        <end position="50"/>
    </location>
</feature>
<dbReference type="Gene3D" id="1.10.357.10">
    <property type="entry name" value="Tetracycline Repressor, domain 2"/>
    <property type="match status" value="1"/>
</dbReference>
<dbReference type="PRINTS" id="PR00455">
    <property type="entry name" value="HTHTETR"/>
</dbReference>
<keyword evidence="1" id="KW-0678">Repressor</keyword>
<dbReference type="EMBL" id="VUYU01000016">
    <property type="protein sequence ID" value="NHZ36202.1"/>
    <property type="molecule type" value="Genomic_DNA"/>
</dbReference>
<keyword evidence="8" id="KW-1185">Reference proteome</keyword>
<comment type="caution">
    <text evidence="7">The sequence shown here is derived from an EMBL/GenBank/DDBJ whole genome shotgun (WGS) entry which is preliminary data.</text>
</comment>
<keyword evidence="3 5" id="KW-0238">DNA-binding</keyword>
<dbReference type="Pfam" id="PF13977">
    <property type="entry name" value="TetR_C_6"/>
    <property type="match status" value="1"/>
</dbReference>
<dbReference type="SUPFAM" id="SSF48498">
    <property type="entry name" value="Tetracyclin repressor-like, C-terminal domain"/>
    <property type="match status" value="1"/>
</dbReference>
<keyword evidence="4" id="KW-0804">Transcription</keyword>
<accession>A0ABX0LWF6</accession>
<feature type="domain" description="HTH tetR-type" evidence="6">
    <location>
        <begin position="8"/>
        <end position="68"/>
    </location>
</feature>
<dbReference type="PANTHER" id="PTHR47506:SF7">
    <property type="entry name" value="TRANSCRIPTIONAL REGULATORY PROTEIN"/>
    <property type="match status" value="1"/>
</dbReference>
<evidence type="ECO:0000256" key="1">
    <source>
        <dbReference type="ARBA" id="ARBA00022491"/>
    </source>
</evidence>
<dbReference type="InterPro" id="IPR039538">
    <property type="entry name" value="BetI_C"/>
</dbReference>
<reference evidence="7 8" key="1">
    <citation type="submission" date="2019-09" db="EMBL/GenBank/DDBJ databases">
        <title>Taxonomy of Antarctic Massilia spp.: description of Massilia rubra sp. nov., Massilia aquatica sp. nov., Massilia mucilaginosa sp. nov., Massilia frigida sp. nov. isolated from streams, lakes and regoliths.</title>
        <authorList>
            <person name="Holochova P."/>
            <person name="Sedlacek I."/>
            <person name="Kralova S."/>
            <person name="Maslanova I."/>
            <person name="Busse H.-J."/>
            <person name="Stankova E."/>
            <person name="Vrbovska V."/>
            <person name="Kovarovic V."/>
            <person name="Bartak M."/>
            <person name="Svec P."/>
            <person name="Pantucek R."/>
        </authorList>
    </citation>
    <scope>NUCLEOTIDE SEQUENCE [LARGE SCALE GENOMIC DNA]</scope>
    <source>
        <strain evidence="7 8">CCM 8692</strain>
    </source>
</reference>